<protein>
    <recommendedName>
        <fullName evidence="1">Starter acyltransferase (SAT) domain-containing protein</fullName>
    </recommendedName>
</protein>
<keyword evidence="3" id="KW-1185">Reference proteome</keyword>
<comment type="caution">
    <text evidence="2">The sequence shown here is derived from an EMBL/GenBank/DDBJ whole genome shotgun (WGS) entry which is preliminary data.</text>
</comment>
<reference evidence="2 3" key="1">
    <citation type="submission" date="2024-09" db="EMBL/GenBank/DDBJ databases">
        <title>T2T genomes of carrot and Alternaria dauci and their utility for understanding host-pathogen interaction during carrot leaf blight disease.</title>
        <authorList>
            <person name="Liu W."/>
            <person name="Xu S."/>
            <person name="Ou C."/>
            <person name="Liu X."/>
            <person name="Zhuang F."/>
            <person name="Deng X.W."/>
        </authorList>
    </citation>
    <scope>NUCLEOTIDE SEQUENCE [LARGE SCALE GENOMIC DNA]</scope>
    <source>
        <strain evidence="2 3">A2016</strain>
    </source>
</reference>
<dbReference type="RefSeq" id="XP_069304397.1">
    <property type="nucleotide sequence ID" value="XM_069453487.1"/>
</dbReference>
<sequence>MEESPGTWGWAILGIPAADLGKTLEQFQSSMGIHCSKRAKVGVIGDRWSTVIGPPSVLELTLSECPNLKNLPKDELNIHALQHTLSVSNFDIDYIVRNSPLLETPLPPGYRIHGLDEDFPEASYTEWRHLLRASAYQTLSRPLDIVQAVSNLNAARGASKDIEAKIIGPSSHTTYLAKCLQTAGKEVLIQNGFPANPQTSGTNDGIAIVGMAGKGPGSDDLEEF</sequence>
<dbReference type="Proteomes" id="UP001578633">
    <property type="component" value="Chromosome 7"/>
</dbReference>
<dbReference type="Pfam" id="PF16073">
    <property type="entry name" value="SAT"/>
    <property type="match status" value="1"/>
</dbReference>
<gene>
    <name evidence="2" type="ORF">ACET3X_007234</name>
</gene>
<organism evidence="2 3">
    <name type="scientific">Alternaria dauci</name>
    <dbReference type="NCBI Taxonomy" id="48095"/>
    <lineage>
        <taxon>Eukaryota</taxon>
        <taxon>Fungi</taxon>
        <taxon>Dikarya</taxon>
        <taxon>Ascomycota</taxon>
        <taxon>Pezizomycotina</taxon>
        <taxon>Dothideomycetes</taxon>
        <taxon>Pleosporomycetidae</taxon>
        <taxon>Pleosporales</taxon>
        <taxon>Pleosporineae</taxon>
        <taxon>Pleosporaceae</taxon>
        <taxon>Alternaria</taxon>
        <taxon>Alternaria sect. Porri</taxon>
    </lineage>
</organism>
<evidence type="ECO:0000313" key="3">
    <source>
        <dbReference type="Proteomes" id="UP001578633"/>
    </source>
</evidence>
<dbReference type="InterPro" id="IPR032088">
    <property type="entry name" value="SAT"/>
</dbReference>
<dbReference type="GeneID" id="96087556"/>
<proteinExistence type="predicted"/>
<dbReference type="EMBL" id="JBHGVX010000007">
    <property type="protein sequence ID" value="KAL1793813.1"/>
    <property type="molecule type" value="Genomic_DNA"/>
</dbReference>
<feature type="domain" description="Starter acyltransferase (SAT)" evidence="1">
    <location>
        <begin position="3"/>
        <end position="83"/>
    </location>
</feature>
<evidence type="ECO:0000313" key="2">
    <source>
        <dbReference type="EMBL" id="KAL1793813.1"/>
    </source>
</evidence>
<name>A0ABR3UCX0_9PLEO</name>
<accession>A0ABR3UCX0</accession>
<evidence type="ECO:0000259" key="1">
    <source>
        <dbReference type="Pfam" id="PF16073"/>
    </source>
</evidence>